<organism evidence="2 3">
    <name type="scientific">Araneus ventricosus</name>
    <name type="common">Orbweaver spider</name>
    <name type="synonym">Epeira ventricosa</name>
    <dbReference type="NCBI Taxonomy" id="182803"/>
    <lineage>
        <taxon>Eukaryota</taxon>
        <taxon>Metazoa</taxon>
        <taxon>Ecdysozoa</taxon>
        <taxon>Arthropoda</taxon>
        <taxon>Chelicerata</taxon>
        <taxon>Arachnida</taxon>
        <taxon>Araneae</taxon>
        <taxon>Araneomorphae</taxon>
        <taxon>Entelegynae</taxon>
        <taxon>Araneoidea</taxon>
        <taxon>Araneidae</taxon>
        <taxon>Araneus</taxon>
    </lineage>
</organism>
<comment type="caution">
    <text evidence="2">The sequence shown here is derived from an EMBL/GenBank/DDBJ whole genome shotgun (WGS) entry which is preliminary data.</text>
</comment>
<dbReference type="SMART" id="SM00343">
    <property type="entry name" value="ZnF_C2HC"/>
    <property type="match status" value="3"/>
</dbReference>
<protein>
    <recommendedName>
        <fullName evidence="1">CCHC-type domain-containing protein</fullName>
    </recommendedName>
</protein>
<feature type="domain" description="CCHC-type" evidence="1">
    <location>
        <begin position="290"/>
        <end position="308"/>
    </location>
</feature>
<gene>
    <name evidence="2" type="ORF">AVEN_175513_1</name>
</gene>
<accession>A0A4Y2WFF1</accession>
<dbReference type="OrthoDB" id="6472513at2759"/>
<dbReference type="GO" id="GO:0008270">
    <property type="term" value="F:zinc ion binding"/>
    <property type="evidence" value="ECO:0007669"/>
    <property type="project" value="InterPro"/>
</dbReference>
<name>A0A4Y2WFF1_ARAVE</name>
<reference evidence="2 3" key="1">
    <citation type="journal article" date="2019" name="Sci. Rep.">
        <title>Orb-weaving spider Araneus ventricosus genome elucidates the spidroin gene catalogue.</title>
        <authorList>
            <person name="Kono N."/>
            <person name="Nakamura H."/>
            <person name="Ohtoshi R."/>
            <person name="Moran D.A.P."/>
            <person name="Shinohara A."/>
            <person name="Yoshida Y."/>
            <person name="Fujiwara M."/>
            <person name="Mori M."/>
            <person name="Tomita M."/>
            <person name="Arakawa K."/>
        </authorList>
    </citation>
    <scope>NUCLEOTIDE SEQUENCE [LARGE SCALE GENOMIC DNA]</scope>
</reference>
<dbReference type="InterPro" id="IPR001878">
    <property type="entry name" value="Znf_CCHC"/>
</dbReference>
<evidence type="ECO:0000313" key="2">
    <source>
        <dbReference type="EMBL" id="GBO36373.1"/>
    </source>
</evidence>
<proteinExistence type="predicted"/>
<feature type="domain" description="CCHC-type" evidence="1">
    <location>
        <begin position="248"/>
        <end position="264"/>
    </location>
</feature>
<evidence type="ECO:0000313" key="3">
    <source>
        <dbReference type="Proteomes" id="UP000499080"/>
    </source>
</evidence>
<keyword evidence="3" id="KW-1185">Reference proteome</keyword>
<feature type="domain" description="CCHC-type" evidence="1">
    <location>
        <begin position="267"/>
        <end position="282"/>
    </location>
</feature>
<dbReference type="EMBL" id="BGPR01060527">
    <property type="protein sequence ID" value="GBO36373.1"/>
    <property type="molecule type" value="Genomic_DNA"/>
</dbReference>
<dbReference type="GO" id="GO:0003676">
    <property type="term" value="F:nucleic acid binding"/>
    <property type="evidence" value="ECO:0007669"/>
    <property type="project" value="InterPro"/>
</dbReference>
<dbReference type="Gene3D" id="4.10.60.10">
    <property type="entry name" value="Zinc finger, CCHC-type"/>
    <property type="match status" value="1"/>
</dbReference>
<dbReference type="Proteomes" id="UP000499080">
    <property type="component" value="Unassembled WGS sequence"/>
</dbReference>
<sequence length="403" mass="45758">MASLDRICNGIGRCLVWNCVKHPATDGDYSGEMDIICGTDMDSTIQLGDKELFAKWKRNELTGFQLVSPRKAARPTTMEVDPTPVETTNKFSQLAEEKISPASISLKPQGNYKQIIKEIYEKFPGTENRWFHDFINIKPPSEESRVQILAILTEKKTEYLLNESSSDRPIKIVIKQLSEETDPQDIVDDLSSRGYVINRISQIMNYKLKKLLLEIKKTGNYKNIFNERNICYFRTKIETYRRKTKPIICYNCSGFYHAARNCHLKPKCITCGGEHATRDCIIKEKLPVPKCVNCGESGHIAAWKGCKAFPVLTKPTSKRTIRSYADTAAGKMEKTEKTTGRTTEEKPCTSQDISDIKESLQAIKELKSLLEEFPTLLEAVRLCKKAKTKQDKILIILNALVSD</sequence>
<evidence type="ECO:0000259" key="1">
    <source>
        <dbReference type="SMART" id="SM00343"/>
    </source>
</evidence>
<dbReference type="AlphaFoldDB" id="A0A4Y2WFF1"/>